<name>A0A0V0ST01_9BILA</name>
<keyword evidence="2" id="KW-1185">Reference proteome</keyword>
<reference evidence="1 2" key="1">
    <citation type="submission" date="2015-01" db="EMBL/GenBank/DDBJ databases">
        <title>Evolution of Trichinella species and genotypes.</title>
        <authorList>
            <person name="Korhonen P.K."/>
            <person name="Edoardo P."/>
            <person name="Giuseppe L.R."/>
            <person name="Gasser R.B."/>
        </authorList>
    </citation>
    <scope>NUCLEOTIDE SEQUENCE [LARGE SCALE GENOMIC DNA]</scope>
    <source>
        <strain evidence="1">ISS417</strain>
    </source>
</reference>
<gene>
    <name evidence="1" type="ORF">T05_2311</name>
</gene>
<dbReference type="AlphaFoldDB" id="A0A0V0ST01"/>
<evidence type="ECO:0000313" key="2">
    <source>
        <dbReference type="Proteomes" id="UP000055048"/>
    </source>
</evidence>
<protein>
    <submittedName>
        <fullName evidence="1">Uncharacterized protein</fullName>
    </submittedName>
</protein>
<proteinExistence type="predicted"/>
<comment type="caution">
    <text evidence="1">The sequence shown here is derived from an EMBL/GenBank/DDBJ whole genome shotgun (WGS) entry which is preliminary data.</text>
</comment>
<accession>A0A0V0ST01</accession>
<organism evidence="1 2">
    <name type="scientific">Trichinella murrelli</name>
    <dbReference type="NCBI Taxonomy" id="144512"/>
    <lineage>
        <taxon>Eukaryota</taxon>
        <taxon>Metazoa</taxon>
        <taxon>Ecdysozoa</taxon>
        <taxon>Nematoda</taxon>
        <taxon>Enoplea</taxon>
        <taxon>Dorylaimia</taxon>
        <taxon>Trichinellida</taxon>
        <taxon>Trichinellidae</taxon>
        <taxon>Trichinella</taxon>
    </lineage>
</organism>
<dbReference type="EMBL" id="JYDJ01002925">
    <property type="protein sequence ID" value="KRX29857.1"/>
    <property type="molecule type" value="Genomic_DNA"/>
</dbReference>
<evidence type="ECO:0000313" key="1">
    <source>
        <dbReference type="EMBL" id="KRX29857.1"/>
    </source>
</evidence>
<sequence>LLSYTKRRIELNNLEVTACITNEKNDFRWKLVRLMDRGKARSIKSGLRAIEIHSEDELLPSRNII</sequence>
<dbReference type="Proteomes" id="UP000055048">
    <property type="component" value="Unassembled WGS sequence"/>
</dbReference>
<feature type="non-terminal residue" evidence="1">
    <location>
        <position position="1"/>
    </location>
</feature>